<sequence length="360" mass="40502">MTVSNFQTHIDALSEGFRRLKGIGDNGDAGSDEIAFDEWDWEVGVGLYGEARAALDAGDTTKLGRLSRWYEWQIERGLPRPQVNSTAPLLALTVLAQNDPRQDWKEVIRRWAEWLVQDMPKTEEGGFQHTVKERDNDRQLWDDTLFMAVLFLASAGELLDREDWIEEAHYQFLTHVRHLGDVQSGLFFHGWNFIGRHHYARALWARGNAWLTIAIPELFRISPPKGPVARYLQEVLQTQVSSLRDLQNDAGMFHTLLDDPTSPVEASGTAGIAYGVLAAVRQGLLDESYLDVVGRALTAVTERIDADGFLADVSDGTAMGPDLEFYRKIPNLPTPYGQALASLFLMEMNRCDDALLERIS</sequence>
<dbReference type="PANTHER" id="PTHR33886">
    <property type="entry name" value="UNSATURATED RHAMNOGALACTURONAN HYDROLASE (EUROFUNG)"/>
    <property type="match status" value="1"/>
</dbReference>
<proteinExistence type="predicted"/>
<dbReference type="AlphaFoldDB" id="A0A0P1IV66"/>
<dbReference type="InterPro" id="IPR008928">
    <property type="entry name" value="6-hairpin_glycosidase_sf"/>
</dbReference>
<evidence type="ECO:0000313" key="2">
    <source>
        <dbReference type="EMBL" id="CUK27481.1"/>
    </source>
</evidence>
<keyword evidence="2" id="KW-0326">Glycosidase</keyword>
<evidence type="ECO:0000313" key="3">
    <source>
        <dbReference type="Proteomes" id="UP000051184"/>
    </source>
</evidence>
<dbReference type="InterPro" id="IPR010905">
    <property type="entry name" value="Glyco_hydro_88"/>
</dbReference>
<accession>A0A0P1IV66</accession>
<dbReference type="EMBL" id="CYUE01000023">
    <property type="protein sequence ID" value="CUK27481.1"/>
    <property type="molecule type" value="Genomic_DNA"/>
</dbReference>
<dbReference type="Gene3D" id="1.50.10.10">
    <property type="match status" value="1"/>
</dbReference>
<dbReference type="Proteomes" id="UP000051184">
    <property type="component" value="Unassembled WGS sequence"/>
</dbReference>
<dbReference type="PANTHER" id="PTHR33886:SF8">
    <property type="entry name" value="UNSATURATED RHAMNOGALACTURONAN HYDROLASE (EUROFUNG)"/>
    <property type="match status" value="1"/>
</dbReference>
<dbReference type="EC" id="3.2.1.172" evidence="2"/>
<dbReference type="SUPFAM" id="SSF48208">
    <property type="entry name" value="Six-hairpin glycosidases"/>
    <property type="match status" value="1"/>
</dbReference>
<dbReference type="InterPro" id="IPR052043">
    <property type="entry name" value="PolySaccharide_Degr_Enz"/>
</dbReference>
<gene>
    <name evidence="2" type="primary">yesR</name>
    <name evidence="2" type="ORF">TA5114_03309</name>
</gene>
<dbReference type="OrthoDB" id="9812931at2"/>
<keyword evidence="3" id="KW-1185">Reference proteome</keyword>
<dbReference type="Pfam" id="PF07470">
    <property type="entry name" value="Glyco_hydro_88"/>
    <property type="match status" value="1"/>
</dbReference>
<name>A0A0P1IV66_9RHOB</name>
<keyword evidence="1 2" id="KW-0378">Hydrolase</keyword>
<dbReference type="GO" id="GO:0102211">
    <property type="term" value="F:unsaturated rhamnogalacturonyl hydrolase activity"/>
    <property type="evidence" value="ECO:0007669"/>
    <property type="project" value="UniProtKB-EC"/>
</dbReference>
<evidence type="ECO:0000256" key="1">
    <source>
        <dbReference type="ARBA" id="ARBA00022801"/>
    </source>
</evidence>
<dbReference type="InterPro" id="IPR012341">
    <property type="entry name" value="6hp_glycosidase-like_sf"/>
</dbReference>
<dbReference type="RefSeq" id="WP_058316394.1">
    <property type="nucleotide sequence ID" value="NZ_CYUE01000023.1"/>
</dbReference>
<reference evidence="3" key="1">
    <citation type="submission" date="2015-09" db="EMBL/GenBank/DDBJ databases">
        <authorList>
            <person name="Rodrigo-Torres Lidia"/>
            <person name="Arahal R.David."/>
        </authorList>
    </citation>
    <scope>NUCLEOTIDE SEQUENCE [LARGE SCALE GENOMIC DNA]</scope>
    <source>
        <strain evidence="3">CECT 5114</strain>
    </source>
</reference>
<protein>
    <submittedName>
        <fullName evidence="2">Unsaturated rhamnogalacturonyl hydrolase YesR</fullName>
        <ecNumber evidence="2">3.2.1.172</ecNumber>
    </submittedName>
</protein>
<dbReference type="GO" id="GO:0005975">
    <property type="term" value="P:carbohydrate metabolic process"/>
    <property type="evidence" value="ECO:0007669"/>
    <property type="project" value="InterPro"/>
</dbReference>
<organism evidence="2 3">
    <name type="scientific">Cognatishimia activa</name>
    <dbReference type="NCBI Taxonomy" id="1715691"/>
    <lineage>
        <taxon>Bacteria</taxon>
        <taxon>Pseudomonadati</taxon>
        <taxon>Pseudomonadota</taxon>
        <taxon>Alphaproteobacteria</taxon>
        <taxon>Rhodobacterales</taxon>
        <taxon>Paracoccaceae</taxon>
        <taxon>Cognatishimia</taxon>
    </lineage>
</organism>